<sequence>MNRLVIKYLLLLVAQILLWNYFNFTQFLTIAILPAMILCIPVKKGAVFGMLAAFFTGVAVDFFAGGLLGLTSLALVPVAAMRLPVVRLVFGSELQARGEDISFQRQGGRKMALATFIVTAVFLLLFIVAESAGTRPLWVDLVKFAASLAVSTPLSTYITWILCSEDSQRWK</sequence>
<dbReference type="EMBL" id="DVLC01000022">
    <property type="protein sequence ID" value="HIT46429.1"/>
    <property type="molecule type" value="Genomic_DNA"/>
</dbReference>
<dbReference type="AlphaFoldDB" id="A0A9D1GMA5"/>
<comment type="caution">
    <text evidence="2">The sequence shown here is derived from an EMBL/GenBank/DDBJ whole genome shotgun (WGS) entry which is preliminary data.</text>
</comment>
<reference evidence="2" key="2">
    <citation type="journal article" date="2021" name="PeerJ">
        <title>Extensive microbial diversity within the chicken gut microbiome revealed by metagenomics and culture.</title>
        <authorList>
            <person name="Gilroy R."/>
            <person name="Ravi A."/>
            <person name="Getino M."/>
            <person name="Pursley I."/>
            <person name="Horton D.L."/>
            <person name="Alikhan N.F."/>
            <person name="Baker D."/>
            <person name="Gharbi K."/>
            <person name="Hall N."/>
            <person name="Watson M."/>
            <person name="Adriaenssens E.M."/>
            <person name="Foster-Nyarko E."/>
            <person name="Jarju S."/>
            <person name="Secka A."/>
            <person name="Antonio M."/>
            <person name="Oren A."/>
            <person name="Chaudhuri R.R."/>
            <person name="La Ragione R."/>
            <person name="Hildebrand F."/>
            <person name="Pallen M.J."/>
        </authorList>
    </citation>
    <scope>NUCLEOTIDE SEQUENCE</scope>
    <source>
        <strain evidence="2">ChiHecec2B26-709</strain>
    </source>
</reference>
<feature type="transmembrane region" description="Helical" evidence="1">
    <location>
        <begin position="6"/>
        <end position="33"/>
    </location>
</feature>
<keyword evidence="1" id="KW-0472">Membrane</keyword>
<feature type="transmembrane region" description="Helical" evidence="1">
    <location>
        <begin position="111"/>
        <end position="129"/>
    </location>
</feature>
<gene>
    <name evidence="2" type="ORF">IAC35_01065</name>
</gene>
<dbReference type="Proteomes" id="UP000886881">
    <property type="component" value="Unassembled WGS sequence"/>
</dbReference>
<name>A0A9D1GMA5_9BACT</name>
<feature type="transmembrane region" description="Helical" evidence="1">
    <location>
        <begin position="141"/>
        <end position="163"/>
    </location>
</feature>
<organism evidence="2 3">
    <name type="scientific">Candidatus Cryptobacteroides merdipullorum</name>
    <dbReference type="NCBI Taxonomy" id="2840771"/>
    <lineage>
        <taxon>Bacteria</taxon>
        <taxon>Pseudomonadati</taxon>
        <taxon>Bacteroidota</taxon>
        <taxon>Bacteroidia</taxon>
        <taxon>Bacteroidales</taxon>
        <taxon>Candidatus Cryptobacteroides</taxon>
    </lineage>
</organism>
<keyword evidence="1" id="KW-0812">Transmembrane</keyword>
<evidence type="ECO:0000313" key="2">
    <source>
        <dbReference type="EMBL" id="HIT46429.1"/>
    </source>
</evidence>
<proteinExistence type="predicted"/>
<keyword evidence="1" id="KW-1133">Transmembrane helix</keyword>
<accession>A0A9D1GMA5</accession>
<evidence type="ECO:0000313" key="3">
    <source>
        <dbReference type="Proteomes" id="UP000886881"/>
    </source>
</evidence>
<protein>
    <recommendedName>
        <fullName evidence="4">Rod shape-determining protein MreD</fullName>
    </recommendedName>
</protein>
<evidence type="ECO:0008006" key="4">
    <source>
        <dbReference type="Google" id="ProtNLM"/>
    </source>
</evidence>
<evidence type="ECO:0000256" key="1">
    <source>
        <dbReference type="SAM" id="Phobius"/>
    </source>
</evidence>
<reference evidence="2" key="1">
    <citation type="submission" date="2020-10" db="EMBL/GenBank/DDBJ databases">
        <authorList>
            <person name="Gilroy R."/>
        </authorList>
    </citation>
    <scope>NUCLEOTIDE SEQUENCE</scope>
    <source>
        <strain evidence="2">ChiHecec2B26-709</strain>
    </source>
</reference>